<dbReference type="InterPro" id="IPR026171">
    <property type="entry name" value="FANCI"/>
</dbReference>
<feature type="compositionally biased region" description="Low complexity" evidence="1">
    <location>
        <begin position="326"/>
        <end position="336"/>
    </location>
</feature>
<dbReference type="PANTHER" id="PTHR21818:SF0">
    <property type="entry name" value="FANCONI ANEMIA GROUP I PROTEIN"/>
    <property type="match status" value="1"/>
</dbReference>
<feature type="compositionally biased region" description="Polar residues" evidence="1">
    <location>
        <begin position="1"/>
        <end position="20"/>
    </location>
</feature>
<accession>A0A9P6UBC9</accession>
<protein>
    <recommendedName>
        <fullName evidence="2">FANCI solenoid 4 domain-containing protein</fullName>
    </recommendedName>
</protein>
<feature type="domain" description="FANCI solenoid 4" evidence="2">
    <location>
        <begin position="251"/>
        <end position="311"/>
    </location>
</feature>
<name>A0A9P6UBC9_9FUNG</name>
<evidence type="ECO:0000256" key="1">
    <source>
        <dbReference type="SAM" id="MobiDB-lite"/>
    </source>
</evidence>
<reference evidence="3" key="1">
    <citation type="journal article" date="2020" name="Fungal Divers.">
        <title>Resolving the Mortierellaceae phylogeny through synthesis of multi-gene phylogenetics and phylogenomics.</title>
        <authorList>
            <person name="Vandepol N."/>
            <person name="Liber J."/>
            <person name="Desiro A."/>
            <person name="Na H."/>
            <person name="Kennedy M."/>
            <person name="Barry K."/>
            <person name="Grigoriev I.V."/>
            <person name="Miller A.N."/>
            <person name="O'Donnell K."/>
            <person name="Stajich J.E."/>
            <person name="Bonito G."/>
        </authorList>
    </citation>
    <scope>NUCLEOTIDE SEQUENCE</scope>
    <source>
        <strain evidence="3">BC1065</strain>
    </source>
</reference>
<evidence type="ECO:0000313" key="3">
    <source>
        <dbReference type="EMBL" id="KAG0267401.1"/>
    </source>
</evidence>
<keyword evidence="4" id="KW-1185">Reference proteome</keyword>
<dbReference type="Pfam" id="PF14678">
    <property type="entry name" value="FANCI_S4"/>
    <property type="match status" value="2"/>
</dbReference>
<organism evidence="3 4">
    <name type="scientific">Actinomortierella ambigua</name>
    <dbReference type="NCBI Taxonomy" id="1343610"/>
    <lineage>
        <taxon>Eukaryota</taxon>
        <taxon>Fungi</taxon>
        <taxon>Fungi incertae sedis</taxon>
        <taxon>Mucoromycota</taxon>
        <taxon>Mortierellomycotina</taxon>
        <taxon>Mortierellomycetes</taxon>
        <taxon>Mortierellales</taxon>
        <taxon>Mortierellaceae</taxon>
        <taxon>Actinomortierella</taxon>
    </lineage>
</organism>
<comment type="caution">
    <text evidence="3">The sequence shown here is derived from an EMBL/GenBank/DDBJ whole genome shotgun (WGS) entry which is preliminary data.</text>
</comment>
<dbReference type="PANTHER" id="PTHR21818">
    <property type="entry name" value="BC025462 PROTEIN"/>
    <property type="match status" value="1"/>
</dbReference>
<feature type="region of interest" description="Disordered" evidence="1">
    <location>
        <begin position="1"/>
        <end position="26"/>
    </location>
</feature>
<feature type="region of interest" description="Disordered" evidence="1">
    <location>
        <begin position="189"/>
        <end position="230"/>
    </location>
</feature>
<dbReference type="AlphaFoldDB" id="A0A9P6UBC9"/>
<gene>
    <name evidence="3" type="ORF">DFQ27_008819</name>
</gene>
<proteinExistence type="predicted"/>
<feature type="region of interest" description="Disordered" evidence="1">
    <location>
        <begin position="326"/>
        <end position="374"/>
    </location>
</feature>
<dbReference type="Proteomes" id="UP000807716">
    <property type="component" value="Unassembled WGS sequence"/>
</dbReference>
<evidence type="ECO:0000259" key="2">
    <source>
        <dbReference type="Pfam" id="PF14678"/>
    </source>
</evidence>
<feature type="domain" description="FANCI solenoid 4" evidence="2">
    <location>
        <begin position="29"/>
        <end position="89"/>
    </location>
</feature>
<dbReference type="EMBL" id="JAAAJB010000076">
    <property type="protein sequence ID" value="KAG0267401.1"/>
    <property type="molecule type" value="Genomic_DNA"/>
</dbReference>
<dbReference type="InterPro" id="IPR029314">
    <property type="entry name" value="FANCI_S4"/>
</dbReference>
<dbReference type="GO" id="GO:0070182">
    <property type="term" value="F:DNA polymerase binding"/>
    <property type="evidence" value="ECO:0007669"/>
    <property type="project" value="TreeGrafter"/>
</dbReference>
<evidence type="ECO:0000313" key="4">
    <source>
        <dbReference type="Proteomes" id="UP000807716"/>
    </source>
</evidence>
<feature type="compositionally biased region" description="Basic and acidic residues" evidence="1">
    <location>
        <begin position="337"/>
        <end position="351"/>
    </location>
</feature>
<feature type="compositionally biased region" description="Acidic residues" evidence="1">
    <location>
        <begin position="352"/>
        <end position="362"/>
    </location>
</feature>
<dbReference type="GO" id="GO:0006281">
    <property type="term" value="P:DNA repair"/>
    <property type="evidence" value="ECO:0007669"/>
    <property type="project" value="InterPro"/>
</dbReference>
<dbReference type="OrthoDB" id="195089at2759"/>
<sequence length="374" mass="41138">MKSIAHATTTNHTRPPSRSPQALPPKKGVSELETEVCWRVEICLWILARLCLASLSSSVAERTIKVLNKTYKVLAALTRHFASTASSSASSTANMSLRLFHAPGHLPSAVSLGGARAAAAGSSSSSLAFTGSFSTSSASSTRQHNGGSIQLPYEFLRVTQVAGLELSRHLYTFLTYFHALDQNVQEQALARGQHGGQNKDKGKGKGKKGRKDGMEDDVDDNGGEGSSNAAPAAGIAAAAAPVLQRAAGVAKPSKHRAKVLRESKLIPGLIYVVEQYERYVIQLSNKSRVGLMQYMRRSTSRDFRIQIQRLNDLGLQDQYEEEMMIQMQEDQQQQQQQHREQEQTQPPHEEMAMEVDGADDEEVLRMRKRVRLEP</sequence>